<dbReference type="RefSeq" id="WP_248940656.1">
    <property type="nucleotide sequence ID" value="NZ_JAKIKS010000046.1"/>
</dbReference>
<accession>A0ABT0LCB5</accession>
<dbReference type="EMBL" id="JAKIKS010000046">
    <property type="protein sequence ID" value="MCL1125341.1"/>
    <property type="molecule type" value="Genomic_DNA"/>
</dbReference>
<keyword evidence="2" id="KW-1185">Reference proteome</keyword>
<evidence type="ECO:0000313" key="2">
    <source>
        <dbReference type="Proteomes" id="UP001203423"/>
    </source>
</evidence>
<comment type="caution">
    <text evidence="1">The sequence shown here is derived from an EMBL/GenBank/DDBJ whole genome shotgun (WGS) entry which is preliminary data.</text>
</comment>
<evidence type="ECO:0000313" key="1">
    <source>
        <dbReference type="EMBL" id="MCL1125341.1"/>
    </source>
</evidence>
<proteinExistence type="predicted"/>
<protein>
    <submittedName>
        <fullName evidence="1">Uncharacterized protein</fullName>
    </submittedName>
</protein>
<name>A0ABT0LCB5_9GAMM</name>
<sequence>MDYLLRRLVGSFMVLIGAGMPVSADEIPWSGEIAVSYLTGIYSGDTIKDDLNGYGIKSKFKYLDDYDISVGYSRSGIAFDSDDYNNTLYQDAFQFEVSSHYFVDSVNGTLTPSVQFSKIGGNLSDSALGGLTYMGGILRYMSYEQNLYGDIHYSKSDYDLNIEVYQYDISVGGSLFGPANWGQVRLYDIESQSFDRRYFSADFLVKHWLSAYSLLSPDNIYFAFTLGDRLLAVDPDTLVIANLSQIQKQYIRAGAEWALPNQSHLSLALAYSEYELSTSGSDYSGTFLFLQYSKKW</sequence>
<gene>
    <name evidence="1" type="ORF">L2764_12845</name>
</gene>
<dbReference type="Proteomes" id="UP001203423">
    <property type="component" value="Unassembled WGS sequence"/>
</dbReference>
<organism evidence="1 2">
    <name type="scientific">Shewanella surugensis</name>
    <dbReference type="NCBI Taxonomy" id="212020"/>
    <lineage>
        <taxon>Bacteria</taxon>
        <taxon>Pseudomonadati</taxon>
        <taxon>Pseudomonadota</taxon>
        <taxon>Gammaproteobacteria</taxon>
        <taxon>Alteromonadales</taxon>
        <taxon>Shewanellaceae</taxon>
        <taxon>Shewanella</taxon>
    </lineage>
</organism>
<reference evidence="1 2" key="1">
    <citation type="submission" date="2022-01" db="EMBL/GenBank/DDBJ databases">
        <title>Whole genome-based taxonomy of the Shewanellaceae.</title>
        <authorList>
            <person name="Martin-Rodriguez A.J."/>
        </authorList>
    </citation>
    <scope>NUCLEOTIDE SEQUENCE [LARGE SCALE GENOMIC DNA]</scope>
    <source>
        <strain evidence="1 2">DSM 17177</strain>
    </source>
</reference>